<organism evidence="2 3">
    <name type="scientific">Eptatretus burgeri</name>
    <name type="common">Inshore hagfish</name>
    <dbReference type="NCBI Taxonomy" id="7764"/>
    <lineage>
        <taxon>Eukaryota</taxon>
        <taxon>Metazoa</taxon>
        <taxon>Chordata</taxon>
        <taxon>Craniata</taxon>
        <taxon>Vertebrata</taxon>
        <taxon>Cyclostomata</taxon>
        <taxon>Myxini</taxon>
        <taxon>Myxiniformes</taxon>
        <taxon>Myxinidae</taxon>
        <taxon>Eptatretinae</taxon>
        <taxon>Eptatretus</taxon>
    </lineage>
</organism>
<accession>A0A8C4QVS2</accession>
<dbReference type="Pfam" id="PF13873">
    <property type="entry name" value="Myb_DNA-bind_5"/>
    <property type="match status" value="1"/>
</dbReference>
<dbReference type="Ensembl" id="ENSEBUT00000021805.1">
    <property type="protein sequence ID" value="ENSEBUP00000021229.1"/>
    <property type="gene ID" value="ENSEBUG00000013123.1"/>
</dbReference>
<dbReference type="InterPro" id="IPR028002">
    <property type="entry name" value="Myb_DNA-bind_5"/>
</dbReference>
<name>A0A8C4QVS2_EPTBU</name>
<evidence type="ECO:0000259" key="1">
    <source>
        <dbReference type="Pfam" id="PF13873"/>
    </source>
</evidence>
<sequence length="267" mass="30068">MAPKKRRKSNFSDKEIRCLLFEIASAKSDLFSKDQFGGTIQKENNIWKTITENVNFCNGTNERTERGLKNKWRQLKCLASKAAKHRARTGDVLATKDFPHLELILSIARYCSDGSRGSEVAGKDRFDTQWNCSTPGISTDGPLDESIQERDVTMKPAVARTVCTPLDVAASSAMVPKLTEDFDISWLSSVSKHYLACSNVGNGSERKGRKWQLVITPETDEEIVLFKQWMMSTIEKNIAKKKLLEAQKSKAILEVEKLKSDLGMWES</sequence>
<evidence type="ECO:0000313" key="2">
    <source>
        <dbReference type="Ensembl" id="ENSEBUP00000021229.1"/>
    </source>
</evidence>
<feature type="domain" description="Myb/SANT-like DNA-binding" evidence="1">
    <location>
        <begin position="7"/>
        <end position="81"/>
    </location>
</feature>
<dbReference type="Proteomes" id="UP000694388">
    <property type="component" value="Unplaced"/>
</dbReference>
<dbReference type="AlphaFoldDB" id="A0A8C4QVS2"/>
<dbReference type="GeneTree" id="ENSGT00930000152739"/>
<reference evidence="2" key="2">
    <citation type="submission" date="2025-09" db="UniProtKB">
        <authorList>
            <consortium name="Ensembl"/>
        </authorList>
    </citation>
    <scope>IDENTIFICATION</scope>
</reference>
<evidence type="ECO:0000313" key="3">
    <source>
        <dbReference type="Proteomes" id="UP000694388"/>
    </source>
</evidence>
<protein>
    <recommendedName>
        <fullName evidence="1">Myb/SANT-like DNA-binding domain-containing protein</fullName>
    </recommendedName>
</protein>
<reference evidence="2" key="1">
    <citation type="submission" date="2025-08" db="UniProtKB">
        <authorList>
            <consortium name="Ensembl"/>
        </authorList>
    </citation>
    <scope>IDENTIFICATION</scope>
</reference>
<proteinExistence type="predicted"/>
<keyword evidence="3" id="KW-1185">Reference proteome</keyword>